<dbReference type="Proteomes" id="UP000692954">
    <property type="component" value="Unassembled WGS sequence"/>
</dbReference>
<reference evidence="3" key="1">
    <citation type="submission" date="2021-01" db="EMBL/GenBank/DDBJ databases">
        <authorList>
            <consortium name="Genoscope - CEA"/>
            <person name="William W."/>
        </authorList>
    </citation>
    <scope>NUCLEOTIDE SEQUENCE</scope>
</reference>
<proteinExistence type="predicted"/>
<evidence type="ECO:0000313" key="4">
    <source>
        <dbReference type="Proteomes" id="UP000692954"/>
    </source>
</evidence>
<feature type="region of interest" description="Disordered" evidence="2">
    <location>
        <begin position="1"/>
        <end position="33"/>
    </location>
</feature>
<dbReference type="AlphaFoldDB" id="A0A8S1R1T5"/>
<feature type="compositionally biased region" description="Polar residues" evidence="2">
    <location>
        <begin position="11"/>
        <end position="25"/>
    </location>
</feature>
<sequence length="837" mass="101982">MFNQIDENDEQNNFQSDSDIESQNQKRFRTRVQDQEEEIQDLCQEELMMDQQEILQQKEYQIEDQDSNNSNDQVDQAENLSNQDINCSEQYQQKQETIHKYVLEQLFDKSIINNQEQFIEEQNRHIQDQSFQQQDEVTPLNAQTKYQNLKTEAINIQMDQINQEYQVSAQAYYEEKQKQIRFQQMQLQLKFDEYKYFLEELMKNEFLYLSDQYEKQYESTISLFEKKKQILQQKLNEELEAHLNSEKLKLEKRLERDLENYQDQKQKINKNYLILLQQKLFFLRLRFMKKLISENNQNIDSNNNMQIQISERTKQQNLEFNQYRIQIIQSIEENIRLLYQEQSFKLSEYCSIIKRQFELKRQLFKYQQKIQTLKDLDQETLMEKSIQDILTNQLIIRKKYKEQLFEEEVRNLELRELKFASCVNLNREDQEVKQIKIDNFKQFLAQKKKLNDKLQNDFEKFKIELQNKYQSMKNNLVQLQIEKFEKQKSLHENNRQNQLILEQYQDIIKTSKFIGEILVNLKNLETQKQRIKKKLEDLQIKVNNNQLQNAQSQISILKSDINNLNDHIRYLKQEDQQALLDLDMLQKQFYMMTSHNEYQSYEQQTTSYILFAVQELYKLNEDKTKVSRAFVVPKNFKQESKTFKIERNFQIPIKDHFDEINLRQIKKWKAFLLNQRLICQREFEICKGETEKLELMENKLKKDISQIDNEFQQKNGNKKENELKSAFLEKLGQMLKYQQSQIVVRKQWAKHWEQILNQKQKALDKINTYISKKIPIQTALDVLKKFYSQYKLIEQNNEDWPQHLQVEDSSKYNFQFPSQYSYISQKQDFDLQYILLI</sequence>
<evidence type="ECO:0000256" key="1">
    <source>
        <dbReference type="SAM" id="Coils"/>
    </source>
</evidence>
<keyword evidence="4" id="KW-1185">Reference proteome</keyword>
<feature type="coiled-coil region" evidence="1">
    <location>
        <begin position="221"/>
        <end position="278"/>
    </location>
</feature>
<accession>A0A8S1R1T5</accession>
<feature type="compositionally biased region" description="Acidic residues" evidence="2">
    <location>
        <begin position="1"/>
        <end position="10"/>
    </location>
</feature>
<evidence type="ECO:0000313" key="3">
    <source>
        <dbReference type="EMBL" id="CAD8121267.1"/>
    </source>
</evidence>
<dbReference type="EMBL" id="CAJJDN010000131">
    <property type="protein sequence ID" value="CAD8121267.1"/>
    <property type="molecule type" value="Genomic_DNA"/>
</dbReference>
<comment type="caution">
    <text evidence="3">The sequence shown here is derived from an EMBL/GenBank/DDBJ whole genome shotgun (WGS) entry which is preliminary data.</text>
</comment>
<gene>
    <name evidence="3" type="ORF">PSON_ATCC_30995.1.T1310065</name>
</gene>
<protein>
    <submittedName>
        <fullName evidence="3">Uncharacterized protein</fullName>
    </submittedName>
</protein>
<evidence type="ECO:0000256" key="2">
    <source>
        <dbReference type="SAM" id="MobiDB-lite"/>
    </source>
</evidence>
<organism evidence="3 4">
    <name type="scientific">Paramecium sonneborni</name>
    <dbReference type="NCBI Taxonomy" id="65129"/>
    <lineage>
        <taxon>Eukaryota</taxon>
        <taxon>Sar</taxon>
        <taxon>Alveolata</taxon>
        <taxon>Ciliophora</taxon>
        <taxon>Intramacronucleata</taxon>
        <taxon>Oligohymenophorea</taxon>
        <taxon>Peniculida</taxon>
        <taxon>Parameciidae</taxon>
        <taxon>Paramecium</taxon>
    </lineage>
</organism>
<feature type="coiled-coil region" evidence="1">
    <location>
        <begin position="444"/>
        <end position="574"/>
    </location>
</feature>
<name>A0A8S1R1T5_9CILI</name>
<keyword evidence="1" id="KW-0175">Coiled coil</keyword>
<dbReference type="OrthoDB" id="312765at2759"/>